<evidence type="ECO:0000313" key="10">
    <source>
        <dbReference type="EMBL" id="VDP36408.1"/>
    </source>
</evidence>
<keyword evidence="5" id="KW-0963">Cytoplasm</keyword>
<keyword evidence="7" id="KW-0206">Cytoskeleton</keyword>
<dbReference type="GO" id="GO:0030496">
    <property type="term" value="C:midbody"/>
    <property type="evidence" value="ECO:0007669"/>
    <property type="project" value="UniProtKB-SubCell"/>
</dbReference>
<evidence type="ECO:0000256" key="6">
    <source>
        <dbReference type="ARBA" id="ARBA00023054"/>
    </source>
</evidence>
<evidence type="ECO:0000313" key="12">
    <source>
        <dbReference type="WBParaSite" id="SCUD_0000963001-mRNA-1"/>
    </source>
</evidence>
<evidence type="ECO:0000256" key="5">
    <source>
        <dbReference type="ARBA" id="ARBA00022490"/>
    </source>
</evidence>
<reference evidence="10 11" key="2">
    <citation type="submission" date="2018-11" db="EMBL/GenBank/DDBJ databases">
        <authorList>
            <consortium name="Pathogen Informatics"/>
        </authorList>
    </citation>
    <scope>NUCLEOTIDE SEQUENCE [LARGE SCALE GENOMIC DNA]</scope>
    <source>
        <strain evidence="10">Dakar</strain>
        <strain evidence="11">Dakar, Senegal</strain>
    </source>
</reference>
<reference evidence="12" key="1">
    <citation type="submission" date="2016-06" db="UniProtKB">
        <authorList>
            <consortium name="WormBaseParasite"/>
        </authorList>
    </citation>
    <scope>IDENTIFICATION</scope>
</reference>
<evidence type="ECO:0000313" key="11">
    <source>
        <dbReference type="Proteomes" id="UP000279833"/>
    </source>
</evidence>
<dbReference type="InterPro" id="IPR029157">
    <property type="entry name" value="CEP44_CC"/>
</dbReference>
<dbReference type="Pfam" id="PF15007">
    <property type="entry name" value="CEP44"/>
    <property type="match status" value="1"/>
</dbReference>
<dbReference type="GO" id="GO:0005814">
    <property type="term" value="C:centriole"/>
    <property type="evidence" value="ECO:0007669"/>
    <property type="project" value="UniProtKB-SubCell"/>
</dbReference>
<dbReference type="EMBL" id="UZAK01033332">
    <property type="protein sequence ID" value="VDP36408.1"/>
    <property type="molecule type" value="Genomic_DNA"/>
</dbReference>
<comment type="function">
    <text evidence="8">Centriole-enriched microtubule-binding protein involved in centriole biogenesis. In collaboration with CEP295 and POC1B, is required for the centriole-to-centrosome conversion by ensuring the formation of bona fide centriole wall. Functions as a linker component that maintains centrosome cohesion. Associates with CROCC and regulates its stability and localization to the centrosome.</text>
</comment>
<evidence type="ECO:0000256" key="7">
    <source>
        <dbReference type="ARBA" id="ARBA00023212"/>
    </source>
</evidence>
<protein>
    <recommendedName>
        <fullName evidence="4">Centrosomal protein of 44 kDa</fullName>
    </recommendedName>
</protein>
<dbReference type="PANTHER" id="PTHR31477:SF1">
    <property type="entry name" value="CENTROSOMAL PROTEIN OF 44 KDA"/>
    <property type="match status" value="1"/>
</dbReference>
<organism evidence="12">
    <name type="scientific">Schistosoma curassoni</name>
    <dbReference type="NCBI Taxonomy" id="6186"/>
    <lineage>
        <taxon>Eukaryota</taxon>
        <taxon>Metazoa</taxon>
        <taxon>Spiralia</taxon>
        <taxon>Lophotrochozoa</taxon>
        <taxon>Platyhelminthes</taxon>
        <taxon>Trematoda</taxon>
        <taxon>Digenea</taxon>
        <taxon>Strigeidida</taxon>
        <taxon>Schistosomatoidea</taxon>
        <taxon>Schistosomatidae</taxon>
        <taxon>Schistosoma</taxon>
    </lineage>
</organism>
<sequence>MYINSGTTDSRFMEVLYRILRDVFSYRPSITMAQFFVTGFAERKIEMATTVALHIGSLIKHQDKNRIHSNYYHHQRQHESRHHNDQLKANLNTQIPLNTDLNSRDQHNKFKNEYAQYKHIYHAHHPFDNNNPRRSYTSHTLYENCTKLSDHKLTASTTGSVSTVTATSMVPIKSLDAPNNSKQRSKENYCTSSSFKYHNNNTNEYLLFSSNDLPPVVDHQDNQSSLMNHEDLRNIMNSLFQLTGKVNGMLTRINKLESRLTNVETDCSFNHRSRTYSGNTVGSNQPLTDSIDIYGSRNIANPTSLPHVVTGKYSNYLPINSTNSLVTSNSGSSTLDTFNETKCTIGTKTNTTTNAVISSLPVTTATTTTNSYDVKSYADRYIPSYNNKLSESFLSKPKYLTSTKLNLQDNNDYHYSVASNQAIMDKTESQNVKISINDNHQSIKNVPNTFNSFHDSYKYNENCYDLSSRNEIPESVHSKYADSLKTINHRSSRLLDLNTCSLVDLDQQSEIQSLSFGRNNSALPYRPKSSADYSTRHDTSNPFENSCGQRKMMIPLLPLNSSRKSVESKTPINQKSEASYRAQVERITNMLAETQNLLQEHSPVVKMDEIFSSNNNNIITNDNSNNAVILKA</sequence>
<keyword evidence="11" id="KW-1185">Reference proteome</keyword>
<dbReference type="InterPro" id="IPR033603">
    <property type="entry name" value="CEP44"/>
</dbReference>
<feature type="domain" description="Centrosomal CEP44" evidence="9">
    <location>
        <begin position="6"/>
        <end position="56"/>
    </location>
</feature>
<comment type="subcellular location">
    <subcellularLocation>
        <location evidence="1">Cytoplasm</location>
        <location evidence="1">Cytoskeleton</location>
        <location evidence="1">Microtubule organizing center</location>
        <location evidence="1">Centrosome</location>
        <location evidence="1">Centriole</location>
    </subcellularLocation>
    <subcellularLocation>
        <location evidence="3">Cytoplasm</location>
        <location evidence="3">Cytoskeleton</location>
        <location evidence="3">Spindle pole</location>
    </subcellularLocation>
    <subcellularLocation>
        <location evidence="2">Midbody</location>
    </subcellularLocation>
</comment>
<evidence type="ECO:0000256" key="1">
    <source>
        <dbReference type="ARBA" id="ARBA00004114"/>
    </source>
</evidence>
<evidence type="ECO:0000256" key="2">
    <source>
        <dbReference type="ARBA" id="ARBA00004214"/>
    </source>
</evidence>
<proteinExistence type="predicted"/>
<dbReference type="Proteomes" id="UP000279833">
    <property type="component" value="Unassembled WGS sequence"/>
</dbReference>
<gene>
    <name evidence="10" type="ORF">SCUD_LOCUS9630</name>
</gene>
<dbReference type="AlphaFoldDB" id="A0A183K3R2"/>
<dbReference type="WBParaSite" id="SCUD_0000963001-mRNA-1">
    <property type="protein sequence ID" value="SCUD_0000963001-mRNA-1"/>
    <property type="gene ID" value="SCUD_0000963001"/>
</dbReference>
<dbReference type="GO" id="GO:0000922">
    <property type="term" value="C:spindle pole"/>
    <property type="evidence" value="ECO:0007669"/>
    <property type="project" value="UniProtKB-SubCell"/>
</dbReference>
<keyword evidence="6" id="KW-0175">Coiled coil</keyword>
<dbReference type="PANTHER" id="PTHR31477">
    <property type="entry name" value="CENTROSOMAL PROTEIN OF 44 KDA"/>
    <property type="match status" value="1"/>
</dbReference>
<evidence type="ECO:0000256" key="3">
    <source>
        <dbReference type="ARBA" id="ARBA00004647"/>
    </source>
</evidence>
<evidence type="ECO:0000256" key="8">
    <source>
        <dbReference type="ARBA" id="ARBA00046235"/>
    </source>
</evidence>
<name>A0A183K3R2_9TREM</name>
<accession>A0A183K3R2</accession>
<evidence type="ECO:0000259" key="9">
    <source>
        <dbReference type="Pfam" id="PF15007"/>
    </source>
</evidence>
<dbReference type="STRING" id="6186.A0A183K3R2"/>
<evidence type="ECO:0000256" key="4">
    <source>
        <dbReference type="ARBA" id="ARBA00014053"/>
    </source>
</evidence>